<reference evidence="1 2" key="1">
    <citation type="journal article" date="2015" name="Nature">
        <title>rRNA introns, odd ribosomes, and small enigmatic genomes across a large radiation of phyla.</title>
        <authorList>
            <person name="Brown C.T."/>
            <person name="Hug L.A."/>
            <person name="Thomas B.C."/>
            <person name="Sharon I."/>
            <person name="Castelle C.J."/>
            <person name="Singh A."/>
            <person name="Wilkins M.J."/>
            <person name="Williams K.H."/>
            <person name="Banfield J.F."/>
        </authorList>
    </citation>
    <scope>NUCLEOTIDE SEQUENCE [LARGE SCALE GENOMIC DNA]</scope>
</reference>
<dbReference type="EMBL" id="LBTR01000036">
    <property type="protein sequence ID" value="KKQ44009.1"/>
    <property type="molecule type" value="Genomic_DNA"/>
</dbReference>
<dbReference type="Proteomes" id="UP000034603">
    <property type="component" value="Unassembled WGS sequence"/>
</dbReference>
<organism evidence="1 2">
    <name type="scientific">Candidatus Woesebacteria bacterium GW2011_GWA1_37_8</name>
    <dbReference type="NCBI Taxonomy" id="1618546"/>
    <lineage>
        <taxon>Bacteria</taxon>
        <taxon>Candidatus Woeseibacteriota</taxon>
    </lineage>
</organism>
<dbReference type="Gene3D" id="3.40.1440.10">
    <property type="entry name" value="GIY-YIG endonuclease"/>
    <property type="match status" value="1"/>
</dbReference>
<gene>
    <name evidence="1" type="ORF">US62_C0036G0025</name>
</gene>
<proteinExistence type="predicted"/>
<sequence length="63" mass="7209">MSTKPHTPWKLVWYGAFLTEKEARNFELYLKTGSGKALAYNRLVNVALKKDISEGRKSVPKLK</sequence>
<protein>
    <submittedName>
        <fullName evidence="1">Uncharacterized protein</fullName>
    </submittedName>
</protein>
<dbReference type="AlphaFoldDB" id="A0A0G0K4H9"/>
<evidence type="ECO:0000313" key="1">
    <source>
        <dbReference type="EMBL" id="KKQ44009.1"/>
    </source>
</evidence>
<name>A0A0G0K4H9_9BACT</name>
<dbReference type="InterPro" id="IPR035901">
    <property type="entry name" value="GIY-YIG_endonuc_sf"/>
</dbReference>
<accession>A0A0G0K4H9</accession>
<evidence type="ECO:0000313" key="2">
    <source>
        <dbReference type="Proteomes" id="UP000034603"/>
    </source>
</evidence>
<comment type="caution">
    <text evidence="1">The sequence shown here is derived from an EMBL/GenBank/DDBJ whole genome shotgun (WGS) entry which is preliminary data.</text>
</comment>